<dbReference type="AlphaFoldDB" id="A0A940P816"/>
<keyword evidence="2" id="KW-1185">Reference proteome</keyword>
<evidence type="ECO:0000313" key="2">
    <source>
        <dbReference type="Proteomes" id="UP000674938"/>
    </source>
</evidence>
<dbReference type="EMBL" id="JAEEGA010000012">
    <property type="protein sequence ID" value="MBP1042770.1"/>
    <property type="molecule type" value="Genomic_DNA"/>
</dbReference>
<organism evidence="1 2">
    <name type="scientific">Vagococcus allomyrinae</name>
    <dbReference type="NCBI Taxonomy" id="2794353"/>
    <lineage>
        <taxon>Bacteria</taxon>
        <taxon>Bacillati</taxon>
        <taxon>Bacillota</taxon>
        <taxon>Bacilli</taxon>
        <taxon>Lactobacillales</taxon>
        <taxon>Enterococcaceae</taxon>
        <taxon>Vagococcus</taxon>
    </lineage>
</organism>
<proteinExistence type="predicted"/>
<protein>
    <submittedName>
        <fullName evidence="1">Uncharacterized protein</fullName>
    </submittedName>
</protein>
<comment type="caution">
    <text evidence="1">The sequence shown here is derived from an EMBL/GenBank/DDBJ whole genome shotgun (WGS) entry which is preliminary data.</text>
</comment>
<accession>A0A940P816</accession>
<dbReference type="Proteomes" id="UP000674938">
    <property type="component" value="Unassembled WGS sequence"/>
</dbReference>
<dbReference type="RefSeq" id="WP_209530282.1">
    <property type="nucleotide sequence ID" value="NZ_JAEEGA010000012.1"/>
</dbReference>
<sequence>MLNINDITFNDHMILKGGKFILVQLLPAYSDVAGVGNESVRIGSKMTVALTAHQLKKIEVIIEDIVVCSPFNDLQLAEVVFSDFEGSFKFDKDSKEYVLHATASRFKLVNESHL</sequence>
<reference evidence="1" key="1">
    <citation type="submission" date="2020-12" db="EMBL/GenBank/DDBJ databases">
        <title>Vagococcus allomyrinae sp. nov. and Enterococcus lavae sp. nov., isolated from the larvae of Allomyrina dichotoma.</title>
        <authorList>
            <person name="Lee S.D."/>
        </authorList>
    </citation>
    <scope>NUCLEOTIDE SEQUENCE</scope>
    <source>
        <strain evidence="1">BWB3-3</strain>
    </source>
</reference>
<name>A0A940P816_9ENTE</name>
<gene>
    <name evidence="1" type="ORF">I6N95_17265</name>
</gene>
<evidence type="ECO:0000313" key="1">
    <source>
        <dbReference type="EMBL" id="MBP1042770.1"/>
    </source>
</evidence>